<evidence type="ECO:0000256" key="2">
    <source>
        <dbReference type="ARBA" id="ARBA00022801"/>
    </source>
</evidence>
<dbReference type="KEGG" id="soa:G3M56_007185"/>
<dbReference type="Gene3D" id="3.20.190.20">
    <property type="match status" value="1"/>
</dbReference>
<proteinExistence type="predicted"/>
<evidence type="ECO:0000256" key="1">
    <source>
        <dbReference type="ARBA" id="ARBA00022670"/>
    </source>
</evidence>
<protein>
    <submittedName>
        <fullName evidence="4">Trypsin-like peptidase domain-containing protein</fullName>
    </submittedName>
</protein>
<sequence length="535" mass="58863">MTKAFSFRISSSLRRAVTLVTAALGTSLASHAAETTPATESTPTAAYQSVIRIQNSSQIADYRTPWNPGNYSGGTGSGFLVGENRFLTNAHVVSNTRRLLVTKHGSPRELPARIVAIAHDCDLALLEIIDDEDYQNAFEGVPQLEIGEVPRLESEVRVIGYPVGGERISVTRGVVSRIDFRPYSHSQVDQHLVIQIDAAINPGNSGGPVLQANKVVGVAFQGLTSADNTGYMIPTPVIKRFLTDVGDGSYDHYVDLAIDEFPLMNPAQRKALGLPDNDRGILVVSVLKGGTCDGKLESGDILMAIDDHPIFSDGKVNLNGESVTMHEIVERKFAGDLVKLEVLRNGEAEEVTVSLKPFDPSRIFQIRYGERPRFVTAAGFVFQPLNRNVMAAHPISDLEGRKLIADYIGEGLYTDWEEIVVLTQILPDSINADVTGFRRMVVDKINGVKIRKLQDVFDHLYQPMAQGKLPEFTTIHCLGAERPIVIESEKMIEAHARIRSKYGVSSDHFLDYENYELEHQNEETSPAIEPLDEAA</sequence>
<evidence type="ECO:0000313" key="4">
    <source>
        <dbReference type="EMBL" id="QQL43688.1"/>
    </source>
</evidence>
<dbReference type="InterPro" id="IPR043504">
    <property type="entry name" value="Peptidase_S1_PA_chymotrypsin"/>
</dbReference>
<dbReference type="InterPro" id="IPR001940">
    <property type="entry name" value="Peptidase_S1C"/>
</dbReference>
<dbReference type="SUPFAM" id="SSF50156">
    <property type="entry name" value="PDZ domain-like"/>
    <property type="match status" value="1"/>
</dbReference>
<dbReference type="SUPFAM" id="SSF50494">
    <property type="entry name" value="Trypsin-like serine proteases"/>
    <property type="match status" value="1"/>
</dbReference>
<keyword evidence="2" id="KW-0378">Hydrolase</keyword>
<dbReference type="Pfam" id="PF13365">
    <property type="entry name" value="Trypsin_2"/>
    <property type="match status" value="1"/>
</dbReference>
<keyword evidence="3" id="KW-0720">Serine protease</keyword>
<dbReference type="Pfam" id="PF13180">
    <property type="entry name" value="PDZ_2"/>
    <property type="match status" value="1"/>
</dbReference>
<dbReference type="GO" id="GO:0004252">
    <property type="term" value="F:serine-type endopeptidase activity"/>
    <property type="evidence" value="ECO:0007669"/>
    <property type="project" value="InterPro"/>
</dbReference>
<dbReference type="Pfam" id="PF17815">
    <property type="entry name" value="PDZ_3"/>
    <property type="match status" value="1"/>
</dbReference>
<dbReference type="InterPro" id="IPR001478">
    <property type="entry name" value="PDZ"/>
</dbReference>
<gene>
    <name evidence="4" type="ORF">G3M56_007185</name>
</gene>
<dbReference type="Gene3D" id="2.40.10.10">
    <property type="entry name" value="Trypsin-like serine proteases"/>
    <property type="match status" value="2"/>
</dbReference>
<dbReference type="PRINTS" id="PR00834">
    <property type="entry name" value="PROTEASES2C"/>
</dbReference>
<dbReference type="GO" id="GO:0006508">
    <property type="term" value="P:proteolysis"/>
    <property type="evidence" value="ECO:0007669"/>
    <property type="project" value="UniProtKB-KW"/>
</dbReference>
<dbReference type="InterPro" id="IPR009003">
    <property type="entry name" value="Peptidase_S1_PA"/>
</dbReference>
<name>A0A6B3L8Z5_9BACT</name>
<dbReference type="RefSeq" id="WP_164361550.1">
    <property type="nucleotide sequence ID" value="NZ_CP066776.1"/>
</dbReference>
<accession>A0A6B3L8Z5</accession>
<evidence type="ECO:0000256" key="3">
    <source>
        <dbReference type="ARBA" id="ARBA00022825"/>
    </source>
</evidence>
<dbReference type="EMBL" id="CP066776">
    <property type="protein sequence ID" value="QQL43688.1"/>
    <property type="molecule type" value="Genomic_DNA"/>
</dbReference>
<organism evidence="4 5">
    <name type="scientific">Sulfuriroseicoccus oceanibius</name>
    <dbReference type="NCBI Taxonomy" id="2707525"/>
    <lineage>
        <taxon>Bacteria</taxon>
        <taxon>Pseudomonadati</taxon>
        <taxon>Verrucomicrobiota</taxon>
        <taxon>Verrucomicrobiia</taxon>
        <taxon>Verrucomicrobiales</taxon>
        <taxon>Verrucomicrobiaceae</taxon>
        <taxon>Sulfuriroseicoccus</taxon>
    </lineage>
</organism>
<dbReference type="PANTHER" id="PTHR45980:SF9">
    <property type="entry name" value="PROTEASE DO-LIKE 10, MITOCHONDRIAL-RELATED"/>
    <property type="match status" value="1"/>
</dbReference>
<dbReference type="AlphaFoldDB" id="A0A6B3L8Z5"/>
<dbReference type="PROSITE" id="PS50106">
    <property type="entry name" value="PDZ"/>
    <property type="match status" value="1"/>
</dbReference>
<dbReference type="InterPro" id="IPR036034">
    <property type="entry name" value="PDZ_sf"/>
</dbReference>
<dbReference type="PANTHER" id="PTHR45980">
    <property type="match status" value="1"/>
</dbReference>
<keyword evidence="5" id="KW-1185">Reference proteome</keyword>
<dbReference type="InterPro" id="IPR041517">
    <property type="entry name" value="DEGP_PDZ"/>
</dbReference>
<dbReference type="InterPro" id="IPR046449">
    <property type="entry name" value="DEGP_PDZ_sf"/>
</dbReference>
<dbReference type="Proteomes" id="UP000475117">
    <property type="component" value="Chromosome"/>
</dbReference>
<keyword evidence="1" id="KW-0645">Protease</keyword>
<evidence type="ECO:0000313" key="5">
    <source>
        <dbReference type="Proteomes" id="UP000475117"/>
    </source>
</evidence>
<reference evidence="4 5" key="1">
    <citation type="submission" date="2020-12" db="EMBL/GenBank/DDBJ databases">
        <title>Sulforoseuscoccus oceanibium gen. nov., sp. nov., a representative of the phylum Verrucomicrobia with special cytoplasmic membrane, and proposal of Sulforoseuscoccusaceae fam. nov.</title>
        <authorList>
            <person name="Xi F."/>
        </authorList>
    </citation>
    <scope>NUCLEOTIDE SEQUENCE [LARGE SCALE GENOMIC DNA]</scope>
    <source>
        <strain evidence="4 5">T37</strain>
    </source>
</reference>
<dbReference type="Gene3D" id="2.30.42.10">
    <property type="match status" value="1"/>
</dbReference>